<comment type="caution">
    <text evidence="2">The sequence shown here is derived from an EMBL/GenBank/DDBJ whole genome shotgun (WGS) entry which is preliminary data.</text>
</comment>
<reference evidence="2 3" key="1">
    <citation type="journal article" date="2019" name="Commun. Biol.">
        <title>The bagworm genome reveals a unique fibroin gene that provides high tensile strength.</title>
        <authorList>
            <person name="Kono N."/>
            <person name="Nakamura H."/>
            <person name="Ohtoshi R."/>
            <person name="Tomita M."/>
            <person name="Numata K."/>
            <person name="Arakawa K."/>
        </authorList>
    </citation>
    <scope>NUCLEOTIDE SEQUENCE [LARGE SCALE GENOMIC DNA]</scope>
</reference>
<dbReference type="EMBL" id="BGZK01000237">
    <property type="protein sequence ID" value="GBP30784.1"/>
    <property type="molecule type" value="Genomic_DNA"/>
</dbReference>
<protein>
    <submittedName>
        <fullName evidence="2">Uncharacterized protein</fullName>
    </submittedName>
</protein>
<gene>
    <name evidence="2" type="ORF">EVAR_82526_1</name>
</gene>
<proteinExistence type="predicted"/>
<feature type="compositionally biased region" description="Low complexity" evidence="1">
    <location>
        <begin position="211"/>
        <end position="223"/>
    </location>
</feature>
<feature type="compositionally biased region" description="Low complexity" evidence="1">
    <location>
        <begin position="191"/>
        <end position="204"/>
    </location>
</feature>
<evidence type="ECO:0000256" key="1">
    <source>
        <dbReference type="SAM" id="MobiDB-lite"/>
    </source>
</evidence>
<dbReference type="AlphaFoldDB" id="A0A4C1UYD0"/>
<dbReference type="Proteomes" id="UP000299102">
    <property type="component" value="Unassembled WGS sequence"/>
</dbReference>
<dbReference type="OrthoDB" id="411823at2759"/>
<evidence type="ECO:0000313" key="2">
    <source>
        <dbReference type="EMBL" id="GBP30784.1"/>
    </source>
</evidence>
<accession>A0A4C1UYD0</accession>
<feature type="region of interest" description="Disordered" evidence="1">
    <location>
        <begin position="150"/>
        <end position="237"/>
    </location>
</feature>
<keyword evidence="3" id="KW-1185">Reference proteome</keyword>
<evidence type="ECO:0000313" key="3">
    <source>
        <dbReference type="Proteomes" id="UP000299102"/>
    </source>
</evidence>
<name>A0A4C1UYD0_EUMVA</name>
<sequence>MAVDQDLFPLSHVKKVIKSASLEEWQKRYTEGSTSEITKCFFSRMEQAYRVLRQIKMTFQMAQILTDHGSMNANLNTTASLNTADRFCELNDSVGIEVTTKLRQGGNSESRAFGSMAARVALDEPERSDSDTDLSDDLYGIRRSRAGGLGNAEAAGRWSRAAGRPRPSTRTLTAAGARRRSEDDFADLVQGVDGSPGDDSLGSSDETELQAAAPAPAPASRRSAGVRAPTALSDNEF</sequence>
<organism evidence="2 3">
    <name type="scientific">Eumeta variegata</name>
    <name type="common">Bagworm moth</name>
    <name type="synonym">Eumeta japonica</name>
    <dbReference type="NCBI Taxonomy" id="151549"/>
    <lineage>
        <taxon>Eukaryota</taxon>
        <taxon>Metazoa</taxon>
        <taxon>Ecdysozoa</taxon>
        <taxon>Arthropoda</taxon>
        <taxon>Hexapoda</taxon>
        <taxon>Insecta</taxon>
        <taxon>Pterygota</taxon>
        <taxon>Neoptera</taxon>
        <taxon>Endopterygota</taxon>
        <taxon>Lepidoptera</taxon>
        <taxon>Glossata</taxon>
        <taxon>Ditrysia</taxon>
        <taxon>Tineoidea</taxon>
        <taxon>Psychidae</taxon>
        <taxon>Oiketicinae</taxon>
        <taxon>Eumeta</taxon>
    </lineage>
</organism>